<evidence type="ECO:0000256" key="1">
    <source>
        <dbReference type="ARBA" id="ARBA00004167"/>
    </source>
</evidence>
<evidence type="ECO:0000313" key="16">
    <source>
        <dbReference type="Proteomes" id="UP000663870"/>
    </source>
</evidence>
<dbReference type="OrthoDB" id="8121437at2759"/>
<comment type="caution">
    <text evidence="13">The sequence shown here is derived from an EMBL/GenBank/DDBJ whole genome shotgun (WGS) entry which is preliminary data.</text>
</comment>
<dbReference type="Proteomes" id="UP000663889">
    <property type="component" value="Unassembled WGS sequence"/>
</dbReference>
<dbReference type="EMBL" id="CAJNOH010000950">
    <property type="protein sequence ID" value="CAF1153332.1"/>
    <property type="molecule type" value="Genomic_DNA"/>
</dbReference>
<organism evidence="13 16">
    <name type="scientific">Rotaria sordida</name>
    <dbReference type="NCBI Taxonomy" id="392033"/>
    <lineage>
        <taxon>Eukaryota</taxon>
        <taxon>Metazoa</taxon>
        <taxon>Spiralia</taxon>
        <taxon>Gnathifera</taxon>
        <taxon>Rotifera</taxon>
        <taxon>Eurotatoria</taxon>
        <taxon>Bdelloidea</taxon>
        <taxon>Philodinida</taxon>
        <taxon>Philodinidae</taxon>
        <taxon>Rotaria</taxon>
    </lineage>
</organism>
<protein>
    <recommendedName>
        <fullName evidence="9">3CxxC-type domain-containing protein</fullName>
    </recommendedName>
</protein>
<keyword evidence="4" id="KW-0863">Zinc-finger</keyword>
<dbReference type="Proteomes" id="UP000663874">
    <property type="component" value="Unassembled WGS sequence"/>
</dbReference>
<evidence type="ECO:0000313" key="10">
    <source>
        <dbReference type="EMBL" id="CAF1153332.1"/>
    </source>
</evidence>
<evidence type="ECO:0000256" key="8">
    <source>
        <dbReference type="SAM" id="MobiDB-lite"/>
    </source>
</evidence>
<evidence type="ECO:0000256" key="5">
    <source>
        <dbReference type="ARBA" id="ARBA00022833"/>
    </source>
</evidence>
<dbReference type="GO" id="GO:0006612">
    <property type="term" value="P:protein targeting to membrane"/>
    <property type="evidence" value="ECO:0007669"/>
    <property type="project" value="TreeGrafter"/>
</dbReference>
<reference evidence="13" key="1">
    <citation type="submission" date="2021-02" db="EMBL/GenBank/DDBJ databases">
        <authorList>
            <person name="Nowell W R."/>
        </authorList>
    </citation>
    <scope>NUCLEOTIDE SEQUENCE</scope>
</reference>
<evidence type="ECO:0000256" key="6">
    <source>
        <dbReference type="ARBA" id="ARBA00022989"/>
    </source>
</evidence>
<gene>
    <name evidence="14" type="ORF">FNK824_LOCUS926</name>
    <name evidence="13" type="ORF">JXQ802_LOCUS38158</name>
    <name evidence="15" type="ORF">OTI717_LOCUS6014</name>
    <name evidence="10" type="ORF">PYM288_LOCUS22348</name>
    <name evidence="11" type="ORF">RFH988_LOCUS22562</name>
    <name evidence="12" type="ORF">SEV965_LOCUS20336</name>
</gene>
<dbReference type="GO" id="GO:0008270">
    <property type="term" value="F:zinc ion binding"/>
    <property type="evidence" value="ECO:0007669"/>
    <property type="project" value="UniProtKB-KW"/>
</dbReference>
<dbReference type="EMBL" id="CAJNOL010002092">
    <property type="protein sequence ID" value="CAF1460759.1"/>
    <property type="molecule type" value="Genomic_DNA"/>
</dbReference>
<dbReference type="GO" id="GO:0051205">
    <property type="term" value="P:protein insertion into membrane"/>
    <property type="evidence" value="ECO:0007669"/>
    <property type="project" value="TreeGrafter"/>
</dbReference>
<dbReference type="GO" id="GO:0016020">
    <property type="term" value="C:membrane"/>
    <property type="evidence" value="ECO:0007669"/>
    <property type="project" value="UniProtKB-SubCell"/>
</dbReference>
<keyword evidence="7" id="KW-0472">Membrane</keyword>
<dbReference type="Proteomes" id="UP000663823">
    <property type="component" value="Unassembled WGS sequence"/>
</dbReference>
<feature type="region of interest" description="Disordered" evidence="8">
    <location>
        <begin position="1"/>
        <end position="33"/>
    </location>
</feature>
<keyword evidence="3" id="KW-0479">Metal-binding</keyword>
<name>A0A815QAU8_9BILA</name>
<evidence type="ECO:0000313" key="14">
    <source>
        <dbReference type="EMBL" id="CAF3550435.1"/>
    </source>
</evidence>
<dbReference type="EMBL" id="CAJOBE010000044">
    <property type="protein sequence ID" value="CAF3550435.1"/>
    <property type="molecule type" value="Genomic_DNA"/>
</dbReference>
<dbReference type="EMBL" id="CAJNOU010001315">
    <property type="protein sequence ID" value="CAF1186303.1"/>
    <property type="molecule type" value="Genomic_DNA"/>
</dbReference>
<dbReference type="Proteomes" id="UP000663870">
    <property type="component" value="Unassembled WGS sequence"/>
</dbReference>
<accession>A0A815QAU8</accession>
<dbReference type="GO" id="GO:0031849">
    <property type="term" value="F:olfactory receptor binding"/>
    <property type="evidence" value="ECO:0007669"/>
    <property type="project" value="TreeGrafter"/>
</dbReference>
<keyword evidence="5" id="KW-0862">Zinc</keyword>
<dbReference type="Pfam" id="PF13695">
    <property type="entry name" value="Zn_ribbon_3CxxC"/>
    <property type="match status" value="1"/>
</dbReference>
<evidence type="ECO:0000256" key="7">
    <source>
        <dbReference type="ARBA" id="ARBA00023136"/>
    </source>
</evidence>
<dbReference type="InterPro" id="IPR027377">
    <property type="entry name" value="ZAR1/RTP1-5-like_Znf-3CxxC"/>
</dbReference>
<dbReference type="AlphaFoldDB" id="A0A815QAU8"/>
<evidence type="ECO:0000313" key="12">
    <source>
        <dbReference type="EMBL" id="CAF1186303.1"/>
    </source>
</evidence>
<evidence type="ECO:0000256" key="4">
    <source>
        <dbReference type="ARBA" id="ARBA00022771"/>
    </source>
</evidence>
<dbReference type="Proteomes" id="UP000663882">
    <property type="component" value="Unassembled WGS sequence"/>
</dbReference>
<evidence type="ECO:0000313" key="13">
    <source>
        <dbReference type="EMBL" id="CAF1460759.1"/>
    </source>
</evidence>
<evidence type="ECO:0000256" key="2">
    <source>
        <dbReference type="ARBA" id="ARBA00022692"/>
    </source>
</evidence>
<feature type="region of interest" description="Disordered" evidence="8">
    <location>
        <begin position="281"/>
        <end position="300"/>
    </location>
</feature>
<feature type="domain" description="3CxxC-type" evidence="9">
    <location>
        <begin position="189"/>
        <end position="317"/>
    </location>
</feature>
<dbReference type="InterPro" id="IPR026096">
    <property type="entry name" value="R-trans_p"/>
</dbReference>
<evidence type="ECO:0000313" key="11">
    <source>
        <dbReference type="EMBL" id="CAF1163408.1"/>
    </source>
</evidence>
<dbReference type="Proteomes" id="UP000663854">
    <property type="component" value="Unassembled WGS sequence"/>
</dbReference>
<keyword evidence="16" id="KW-1185">Reference proteome</keyword>
<keyword evidence="6" id="KW-1133">Transmembrane helix</keyword>
<keyword evidence="2" id="KW-0812">Transmembrane</keyword>
<comment type="subcellular location">
    <subcellularLocation>
        <location evidence="1">Membrane</location>
        <topology evidence="1">Single-pass membrane protein</topology>
    </subcellularLocation>
</comment>
<dbReference type="EMBL" id="CAJOAX010000410">
    <property type="protein sequence ID" value="CAF3585096.1"/>
    <property type="molecule type" value="Genomic_DNA"/>
</dbReference>
<dbReference type="EMBL" id="CAJNOO010001506">
    <property type="protein sequence ID" value="CAF1163408.1"/>
    <property type="molecule type" value="Genomic_DNA"/>
</dbReference>
<proteinExistence type="predicted"/>
<dbReference type="SMART" id="SM01328">
    <property type="entry name" value="zf-3CxxC"/>
    <property type="match status" value="1"/>
</dbReference>
<dbReference type="PANTHER" id="PTHR14402">
    <property type="entry name" value="RECEPTOR TRANSPORTING PROTEIN"/>
    <property type="match status" value="1"/>
</dbReference>
<evidence type="ECO:0000313" key="15">
    <source>
        <dbReference type="EMBL" id="CAF3585096.1"/>
    </source>
</evidence>
<dbReference type="PANTHER" id="PTHR14402:SF10">
    <property type="entry name" value="3CXXC-TYPE DOMAIN-CONTAINING PROTEIN"/>
    <property type="match status" value="1"/>
</dbReference>
<sequence>MTGSTRIYNRQHSATTGSSKMEKSCGSQLRRCSSTNDRDSIELISVDDQLKENLFYKRKNSISDDDSGTEEIEQQLEYMCITNVNDNEDKLSIKSFGPNLDEGFSECEIQSESTISLIKIDLNLAKSIPDDTKKNFCFDTSVAFHGEFARLISVPLSLCHNVRYYLFAEEELINGPYMNFKAECLKLDNAKAQFKCPDTNCQHAWTSMRARISFSISSPDVGFIVLKIFGQNCQYCGTYTNALWYIDEVCRVMKNLARALFETYYPDMINNVDLEIQEVTQNEKNQSRQSSRHDPTQRKGKMLAPHVKEFCEACQRGLCFI</sequence>
<evidence type="ECO:0000256" key="3">
    <source>
        <dbReference type="ARBA" id="ARBA00022723"/>
    </source>
</evidence>
<evidence type="ECO:0000259" key="9">
    <source>
        <dbReference type="SMART" id="SM01328"/>
    </source>
</evidence>